<sequence>DPPVPPDRLVLQVPAQALLEGDTMRLRCRARTDTSVSRVQFYHEWKKVGESLKGTELSLSPLQLHHSGRYHCEGLVGSWTSSWWEKSALVTVTVH</sequence>
<dbReference type="PANTHER" id="PTHR11481">
    <property type="entry name" value="IMMUNOGLOBULIN FC RECEPTOR"/>
    <property type="match status" value="1"/>
</dbReference>
<dbReference type="InterPro" id="IPR013783">
    <property type="entry name" value="Ig-like_fold"/>
</dbReference>
<keyword evidence="2" id="KW-1015">Disulfide bond</keyword>
<dbReference type="InterPro" id="IPR007110">
    <property type="entry name" value="Ig-like_dom"/>
</dbReference>
<dbReference type="Gene3D" id="2.60.40.10">
    <property type="entry name" value="Immunoglobulins"/>
    <property type="match status" value="1"/>
</dbReference>
<dbReference type="PANTHER" id="PTHR11481:SF64">
    <property type="entry name" value="FC RECEPTOR-LIKE PROTEIN 4"/>
    <property type="match status" value="1"/>
</dbReference>
<gene>
    <name evidence="4" type="primary">Fcrla_2</name>
    <name evidence="4" type="ORF">MALELE_R14908</name>
</gene>
<dbReference type="SUPFAM" id="SSF48726">
    <property type="entry name" value="Immunoglobulin"/>
    <property type="match status" value="1"/>
</dbReference>
<organism evidence="4 5">
    <name type="scientific">Malurus elegans</name>
    <name type="common">Red-winged fairywren</name>
    <dbReference type="NCBI Taxonomy" id="720584"/>
    <lineage>
        <taxon>Eukaryota</taxon>
        <taxon>Metazoa</taxon>
        <taxon>Chordata</taxon>
        <taxon>Craniata</taxon>
        <taxon>Vertebrata</taxon>
        <taxon>Euteleostomi</taxon>
        <taxon>Archelosauria</taxon>
        <taxon>Archosauria</taxon>
        <taxon>Dinosauria</taxon>
        <taxon>Saurischia</taxon>
        <taxon>Theropoda</taxon>
        <taxon>Coelurosauria</taxon>
        <taxon>Aves</taxon>
        <taxon>Neognathae</taxon>
        <taxon>Neoaves</taxon>
        <taxon>Telluraves</taxon>
        <taxon>Australaves</taxon>
        <taxon>Passeriformes</taxon>
        <taxon>Meliphagoidea</taxon>
        <taxon>Maluridae</taxon>
        <taxon>Malurus</taxon>
    </lineage>
</organism>
<reference evidence="4 5" key="1">
    <citation type="submission" date="2019-09" db="EMBL/GenBank/DDBJ databases">
        <title>Bird 10,000 Genomes (B10K) Project - Family phase.</title>
        <authorList>
            <person name="Zhang G."/>
        </authorList>
    </citation>
    <scope>NUCLEOTIDE SEQUENCE [LARGE SCALE GENOMIC DNA]</scope>
    <source>
        <strain evidence="4">B10K-DU-029-44</strain>
        <tissue evidence="4">Heart</tissue>
    </source>
</reference>
<dbReference type="Proteomes" id="UP000564407">
    <property type="component" value="Unassembled WGS sequence"/>
</dbReference>
<dbReference type="EMBL" id="VZRP01022383">
    <property type="protein sequence ID" value="NWV72001.1"/>
    <property type="molecule type" value="Genomic_DNA"/>
</dbReference>
<evidence type="ECO:0000256" key="2">
    <source>
        <dbReference type="ARBA" id="ARBA00023157"/>
    </source>
</evidence>
<dbReference type="InterPro" id="IPR050488">
    <property type="entry name" value="Ig_Fc_receptor"/>
</dbReference>
<dbReference type="GO" id="GO:0009897">
    <property type="term" value="C:external side of plasma membrane"/>
    <property type="evidence" value="ECO:0007669"/>
    <property type="project" value="TreeGrafter"/>
</dbReference>
<dbReference type="InterPro" id="IPR003599">
    <property type="entry name" value="Ig_sub"/>
</dbReference>
<feature type="domain" description="Ig-like" evidence="3">
    <location>
        <begin position="6"/>
        <end position="72"/>
    </location>
</feature>
<name>A0A7K6H921_9PASS</name>
<feature type="non-terminal residue" evidence="4">
    <location>
        <position position="1"/>
    </location>
</feature>
<accession>A0A7K6H921</accession>
<dbReference type="SMART" id="SM00409">
    <property type="entry name" value="IG"/>
    <property type="match status" value="1"/>
</dbReference>
<keyword evidence="1" id="KW-0732">Signal</keyword>
<evidence type="ECO:0000256" key="1">
    <source>
        <dbReference type="ARBA" id="ARBA00022729"/>
    </source>
</evidence>
<dbReference type="PROSITE" id="PS50835">
    <property type="entry name" value="IG_LIKE"/>
    <property type="match status" value="1"/>
</dbReference>
<keyword evidence="5" id="KW-1185">Reference proteome</keyword>
<feature type="non-terminal residue" evidence="4">
    <location>
        <position position="95"/>
    </location>
</feature>
<comment type="caution">
    <text evidence="4">The sequence shown here is derived from an EMBL/GenBank/DDBJ whole genome shotgun (WGS) entry which is preliminary data.</text>
</comment>
<evidence type="ECO:0000259" key="3">
    <source>
        <dbReference type="PROSITE" id="PS50835"/>
    </source>
</evidence>
<protein>
    <submittedName>
        <fullName evidence="4">FCRLA protein</fullName>
    </submittedName>
</protein>
<evidence type="ECO:0000313" key="5">
    <source>
        <dbReference type="Proteomes" id="UP000564407"/>
    </source>
</evidence>
<evidence type="ECO:0000313" key="4">
    <source>
        <dbReference type="EMBL" id="NWV72001.1"/>
    </source>
</evidence>
<proteinExistence type="predicted"/>
<dbReference type="Pfam" id="PF13895">
    <property type="entry name" value="Ig_2"/>
    <property type="match status" value="1"/>
</dbReference>
<dbReference type="InterPro" id="IPR036179">
    <property type="entry name" value="Ig-like_dom_sf"/>
</dbReference>
<dbReference type="AlphaFoldDB" id="A0A7K6H921"/>
<dbReference type="GO" id="GO:0007166">
    <property type="term" value="P:cell surface receptor signaling pathway"/>
    <property type="evidence" value="ECO:0007669"/>
    <property type="project" value="TreeGrafter"/>
</dbReference>
<dbReference type="GO" id="GO:0004888">
    <property type="term" value="F:transmembrane signaling receptor activity"/>
    <property type="evidence" value="ECO:0007669"/>
    <property type="project" value="TreeGrafter"/>
</dbReference>
<dbReference type="GO" id="GO:0006955">
    <property type="term" value="P:immune response"/>
    <property type="evidence" value="ECO:0007669"/>
    <property type="project" value="TreeGrafter"/>
</dbReference>